<reference evidence="9 10" key="1">
    <citation type="journal article" date="2010" name="PLoS ONE">
        <title>The glycobiome of the rumen bacterium Butyrivibrio proteoclasticus B316(T) highlights adaptation to a polysaccharide-rich environment.</title>
        <authorList>
            <person name="Kelly W.J."/>
            <person name="Leahy S.C."/>
            <person name="Altermann E."/>
            <person name="Yeoman C.J."/>
            <person name="Dunne J.C."/>
            <person name="Kong Z."/>
            <person name="Pacheco D.M."/>
            <person name="Li D."/>
            <person name="Noel S.J."/>
            <person name="Moon C.D."/>
            <person name="Cookson A.L."/>
            <person name="Attwood G.T."/>
        </authorList>
    </citation>
    <scope>NUCLEOTIDE SEQUENCE [LARGE SCALE GENOMIC DNA]</scope>
    <source>
        <strain evidence="10">ATCC 51982 / DSM 14932 / B316</strain>
    </source>
</reference>
<dbReference type="InterPro" id="IPR000515">
    <property type="entry name" value="MetI-like"/>
</dbReference>
<feature type="transmembrane region" description="Helical" evidence="7">
    <location>
        <begin position="147"/>
        <end position="167"/>
    </location>
</feature>
<evidence type="ECO:0000259" key="8">
    <source>
        <dbReference type="PROSITE" id="PS50928"/>
    </source>
</evidence>
<evidence type="ECO:0000256" key="7">
    <source>
        <dbReference type="RuleBase" id="RU363032"/>
    </source>
</evidence>
<dbReference type="PANTHER" id="PTHR43744:SF12">
    <property type="entry name" value="ABC TRANSPORTER PERMEASE PROTEIN MG189-RELATED"/>
    <property type="match status" value="1"/>
</dbReference>
<dbReference type="Proteomes" id="UP000001299">
    <property type="component" value="Chromosome 1"/>
</dbReference>
<dbReference type="KEGG" id="bpb:bpr_I1718"/>
<dbReference type="Pfam" id="PF00528">
    <property type="entry name" value="BPD_transp_1"/>
    <property type="match status" value="1"/>
</dbReference>
<evidence type="ECO:0000256" key="3">
    <source>
        <dbReference type="ARBA" id="ARBA00022475"/>
    </source>
</evidence>
<name>E0RXM8_BUTPB</name>
<dbReference type="HOGENOM" id="CLU_016047_1_2_9"/>
<feature type="transmembrane region" description="Helical" evidence="7">
    <location>
        <begin position="246"/>
        <end position="267"/>
    </location>
</feature>
<dbReference type="STRING" id="515622.bpr_I1718"/>
<feature type="transmembrane region" description="Helical" evidence="7">
    <location>
        <begin position="114"/>
        <end position="135"/>
    </location>
</feature>
<accession>E0RXM8</accession>
<comment type="similarity">
    <text evidence="7">Belongs to the binding-protein-dependent transport system permease family.</text>
</comment>
<evidence type="ECO:0000256" key="2">
    <source>
        <dbReference type="ARBA" id="ARBA00022448"/>
    </source>
</evidence>
<evidence type="ECO:0000313" key="10">
    <source>
        <dbReference type="Proteomes" id="UP000001299"/>
    </source>
</evidence>
<dbReference type="CDD" id="cd06261">
    <property type="entry name" value="TM_PBP2"/>
    <property type="match status" value="1"/>
</dbReference>
<dbReference type="PANTHER" id="PTHR43744">
    <property type="entry name" value="ABC TRANSPORTER PERMEASE PROTEIN MG189-RELATED-RELATED"/>
    <property type="match status" value="1"/>
</dbReference>
<keyword evidence="2 7" id="KW-0813">Transport</keyword>
<dbReference type="eggNOG" id="COG0395">
    <property type="taxonomic scope" value="Bacteria"/>
</dbReference>
<feature type="domain" description="ABC transmembrane type-1" evidence="8">
    <location>
        <begin position="76"/>
        <end position="267"/>
    </location>
</feature>
<proteinExistence type="inferred from homology"/>
<dbReference type="RefSeq" id="WP_013281109.1">
    <property type="nucleotide sequence ID" value="NC_014387.1"/>
</dbReference>
<dbReference type="Gene3D" id="1.10.3720.10">
    <property type="entry name" value="MetI-like"/>
    <property type="match status" value="1"/>
</dbReference>
<feature type="transmembrane region" description="Helical" evidence="7">
    <location>
        <begin position="12"/>
        <end position="36"/>
    </location>
</feature>
<keyword evidence="5 7" id="KW-1133">Transmembrane helix</keyword>
<dbReference type="AlphaFoldDB" id="E0RXM8"/>
<evidence type="ECO:0000256" key="1">
    <source>
        <dbReference type="ARBA" id="ARBA00004651"/>
    </source>
</evidence>
<gene>
    <name evidence="9" type="ordered locus">bpr_I1718</name>
</gene>
<keyword evidence="3" id="KW-1003">Cell membrane</keyword>
<dbReference type="InterPro" id="IPR035906">
    <property type="entry name" value="MetI-like_sf"/>
</dbReference>
<dbReference type="PROSITE" id="PS50928">
    <property type="entry name" value="ABC_TM1"/>
    <property type="match status" value="1"/>
</dbReference>
<dbReference type="GO" id="GO:0005886">
    <property type="term" value="C:plasma membrane"/>
    <property type="evidence" value="ECO:0007669"/>
    <property type="project" value="UniProtKB-SubCell"/>
</dbReference>
<keyword evidence="6 7" id="KW-0472">Membrane</keyword>
<comment type="subcellular location">
    <subcellularLocation>
        <location evidence="1 7">Cell membrane</location>
        <topology evidence="1 7">Multi-pass membrane protein</topology>
    </subcellularLocation>
</comment>
<keyword evidence="4 7" id="KW-0812">Transmembrane</keyword>
<dbReference type="SUPFAM" id="SSF161098">
    <property type="entry name" value="MetI-like"/>
    <property type="match status" value="1"/>
</dbReference>
<dbReference type="GO" id="GO:0055085">
    <property type="term" value="P:transmembrane transport"/>
    <property type="evidence" value="ECO:0007669"/>
    <property type="project" value="InterPro"/>
</dbReference>
<feature type="transmembrane region" description="Helical" evidence="7">
    <location>
        <begin position="188"/>
        <end position="210"/>
    </location>
</feature>
<keyword evidence="10" id="KW-1185">Reference proteome</keyword>
<dbReference type="EMBL" id="CP001810">
    <property type="protein sequence ID" value="ADL34455.1"/>
    <property type="molecule type" value="Genomic_DNA"/>
</dbReference>
<evidence type="ECO:0000256" key="4">
    <source>
        <dbReference type="ARBA" id="ARBA00022692"/>
    </source>
</evidence>
<feature type="transmembrane region" description="Helical" evidence="7">
    <location>
        <begin position="75"/>
        <end position="102"/>
    </location>
</feature>
<sequence>MESYTLKEENPAIKVIIDVFLIIWAIINLFPIYFMFTFSLKSNEEIFGKNIVGLPKDWLWSNYAAALNTGSMGLYFFNSILVTTLAIAISIMAAMMACYAITRIKWRFSKLTNAFFMLGLTIPIQASIVPVYVVMSKAHWLNKYSTLIIPYSAFALSMAILICTGFMSEIPYALDEAARIDGCGLFRTFFTIILPLMKPAVSTVGIYSYLQCWNEFMFANVFISDSAHRTLPVGIKALSGQHTTDWGPIGAALVIATFPTLIVYLFLSRKIQASFIAGAVKG</sequence>
<evidence type="ECO:0000256" key="5">
    <source>
        <dbReference type="ARBA" id="ARBA00022989"/>
    </source>
</evidence>
<organism evidence="9 10">
    <name type="scientific">Butyrivibrio proteoclasticus (strain ATCC 51982 / DSM 14932 / B316)</name>
    <name type="common">Clostridium proteoclasticum</name>
    <dbReference type="NCBI Taxonomy" id="515622"/>
    <lineage>
        <taxon>Bacteria</taxon>
        <taxon>Bacillati</taxon>
        <taxon>Bacillota</taxon>
        <taxon>Clostridia</taxon>
        <taxon>Lachnospirales</taxon>
        <taxon>Lachnospiraceae</taxon>
        <taxon>Butyrivibrio</taxon>
    </lineage>
</organism>
<evidence type="ECO:0000256" key="6">
    <source>
        <dbReference type="ARBA" id="ARBA00023136"/>
    </source>
</evidence>
<protein>
    <submittedName>
        <fullName evidence="9">Sugar ABC transporter permease protein</fullName>
    </submittedName>
</protein>
<evidence type="ECO:0000313" key="9">
    <source>
        <dbReference type="EMBL" id="ADL34455.1"/>
    </source>
</evidence>